<organism evidence="3 4">
    <name type="scientific">Sphingosinicella xenopeptidilytica</name>
    <dbReference type="NCBI Taxonomy" id="364098"/>
    <lineage>
        <taxon>Bacteria</taxon>
        <taxon>Pseudomonadati</taxon>
        <taxon>Pseudomonadota</taxon>
        <taxon>Alphaproteobacteria</taxon>
        <taxon>Sphingomonadales</taxon>
        <taxon>Sphingosinicellaceae</taxon>
        <taxon>Sphingosinicella</taxon>
    </lineage>
</organism>
<comment type="caution">
    <text evidence="3">The sequence shown here is derived from an EMBL/GenBank/DDBJ whole genome shotgun (WGS) entry which is preliminary data.</text>
</comment>
<feature type="region of interest" description="Disordered" evidence="1">
    <location>
        <begin position="75"/>
        <end position="103"/>
    </location>
</feature>
<dbReference type="Pfam" id="PF20109">
    <property type="entry name" value="Trans_reg_dom"/>
    <property type="match status" value="1"/>
</dbReference>
<evidence type="ECO:0000313" key="3">
    <source>
        <dbReference type="EMBL" id="MFD0849708.1"/>
    </source>
</evidence>
<keyword evidence="4" id="KW-1185">Reference proteome</keyword>
<name>A0ABW3C6X2_SPHXN</name>
<reference evidence="4" key="1">
    <citation type="journal article" date="2019" name="Int. J. Syst. Evol. Microbiol.">
        <title>The Global Catalogue of Microorganisms (GCM) 10K type strain sequencing project: providing services to taxonomists for standard genome sequencing and annotation.</title>
        <authorList>
            <consortium name="The Broad Institute Genomics Platform"/>
            <consortium name="The Broad Institute Genome Sequencing Center for Infectious Disease"/>
            <person name="Wu L."/>
            <person name="Ma J."/>
        </authorList>
    </citation>
    <scope>NUCLEOTIDE SEQUENCE [LARGE SCALE GENOMIC DNA]</scope>
    <source>
        <strain evidence="4">CCUG 52537</strain>
    </source>
</reference>
<proteinExistence type="predicted"/>
<accession>A0ABW3C6X2</accession>
<feature type="domain" description="Transcriptional regulator-like" evidence="2">
    <location>
        <begin position="5"/>
        <end position="54"/>
    </location>
</feature>
<evidence type="ECO:0000313" key="4">
    <source>
        <dbReference type="Proteomes" id="UP001597124"/>
    </source>
</evidence>
<dbReference type="Proteomes" id="UP001597124">
    <property type="component" value="Unassembled WGS sequence"/>
</dbReference>
<dbReference type="InterPro" id="IPR045465">
    <property type="entry name" value="Trans_reg_dom"/>
</dbReference>
<dbReference type="RefSeq" id="WP_381492656.1">
    <property type="nucleotide sequence ID" value="NZ_JBHTIK010000011.1"/>
</dbReference>
<sequence>MAREGMMGLDAQGFAWEFLRRNPAYRRLAVDAVSPTGKDSVRVAAPAAWGLHFRGRPRPPRRAGACLLAERCRPPRRRHERRAVPGRHRRAGAGRQHRRARRN</sequence>
<evidence type="ECO:0000256" key="1">
    <source>
        <dbReference type="SAM" id="MobiDB-lite"/>
    </source>
</evidence>
<gene>
    <name evidence="3" type="ORF">ACFQ00_15345</name>
</gene>
<dbReference type="EMBL" id="JBHTIK010000011">
    <property type="protein sequence ID" value="MFD0849708.1"/>
    <property type="molecule type" value="Genomic_DNA"/>
</dbReference>
<protein>
    <submittedName>
        <fullName evidence="3">Transcriptional regulator domain-containing protein</fullName>
    </submittedName>
</protein>
<evidence type="ECO:0000259" key="2">
    <source>
        <dbReference type="Pfam" id="PF20109"/>
    </source>
</evidence>